<organism evidence="1 2">
    <name type="scientific">Escherichia phage LL5</name>
    <dbReference type="NCBI Taxonomy" id="2233992"/>
    <lineage>
        <taxon>Viruses</taxon>
        <taxon>Duplodnaviria</taxon>
        <taxon>Heunggongvirae</taxon>
        <taxon>Uroviricota</taxon>
        <taxon>Caudoviricetes</taxon>
        <taxon>Drexlerviridae</taxon>
        <taxon>Tempevirinae</taxon>
        <taxon>Tlsvirus</taxon>
        <taxon>Tlsvirus LL5</taxon>
    </lineage>
</organism>
<protein>
    <submittedName>
        <fullName evidence="1">Uncharacterized protein</fullName>
    </submittedName>
</protein>
<keyword evidence="2" id="KW-1185">Reference proteome</keyword>
<sequence>MQPTRASDKATTDNIFFMVNSPFRSDGCIMAHSVAPVLTKSAIL</sequence>
<name>A0A2Z4Q374_9CAUD</name>
<dbReference type="EMBL" id="MH491968">
    <property type="protein sequence ID" value="AWY04364.1"/>
    <property type="molecule type" value="Genomic_DNA"/>
</dbReference>
<proteinExistence type="predicted"/>
<accession>A0A2Z4Q374</accession>
<reference evidence="2" key="1">
    <citation type="submission" date="2018-06" db="EMBL/GenBank/DDBJ databases">
        <title>Complete genome of Escherichia coli bacteriophage LL5.</title>
        <authorList>
            <person name="Lessor L."/>
            <person name="Piya D.K."/>
            <person name="Gill J.J."/>
            <person name="Young R."/>
        </authorList>
    </citation>
    <scope>NUCLEOTIDE SEQUENCE [LARGE SCALE GENOMIC DNA]</scope>
    <source>
        <strain evidence="2">Escherichia coli str. MG1655</strain>
    </source>
</reference>
<evidence type="ECO:0000313" key="2">
    <source>
        <dbReference type="Proteomes" id="UP000251526"/>
    </source>
</evidence>
<evidence type="ECO:0000313" key="1">
    <source>
        <dbReference type="EMBL" id="AWY04364.1"/>
    </source>
</evidence>
<dbReference type="Proteomes" id="UP000251526">
    <property type="component" value="Segment"/>
</dbReference>
<gene>
    <name evidence="1" type="ORF">CPT_LL5_62</name>
</gene>